<accession>A0A2U9PFY9</accession>
<proteinExistence type="evidence at transcript level"/>
<feature type="chain" id="PRO_5016030833" evidence="1">
    <location>
        <begin position="22"/>
        <end position="117"/>
    </location>
</feature>
<evidence type="ECO:0000256" key="1">
    <source>
        <dbReference type="SAM" id="SignalP"/>
    </source>
</evidence>
<dbReference type="OrthoDB" id="7464898at2759"/>
<name>A0A2U9PFY9_DIACI</name>
<organism evidence="2">
    <name type="scientific">Diaphorina citri</name>
    <name type="common">Asian citrus psyllid</name>
    <dbReference type="NCBI Taxonomy" id="121845"/>
    <lineage>
        <taxon>Eukaryota</taxon>
        <taxon>Metazoa</taxon>
        <taxon>Ecdysozoa</taxon>
        <taxon>Arthropoda</taxon>
        <taxon>Hexapoda</taxon>
        <taxon>Insecta</taxon>
        <taxon>Pterygota</taxon>
        <taxon>Neoptera</taxon>
        <taxon>Paraneoptera</taxon>
        <taxon>Hemiptera</taxon>
        <taxon>Sternorrhyncha</taxon>
        <taxon>Psylloidea</taxon>
        <taxon>Psyllidae</taxon>
        <taxon>Diaphorininae</taxon>
        <taxon>Diaphorina</taxon>
    </lineage>
</organism>
<reference evidence="2" key="1">
    <citation type="submission" date="2017-11" db="EMBL/GenBank/DDBJ databases">
        <title>Characterization and expression profiling of neuropeptides and their receptors in the Asian Citrus Psyllid, Diaphorina citri.</title>
        <authorList>
            <person name="Wang Z."/>
            <person name="Zeng X."/>
        </authorList>
    </citation>
    <scope>NUCLEOTIDE SEQUENCE</scope>
</reference>
<keyword evidence="1" id="KW-0732">Signal</keyword>
<evidence type="ECO:0000313" key="2">
    <source>
        <dbReference type="EMBL" id="AWT50588.1"/>
    </source>
</evidence>
<dbReference type="AlphaFoldDB" id="A0A2U9PFY9"/>
<feature type="signal peptide" evidence="1">
    <location>
        <begin position="1"/>
        <end position="21"/>
    </location>
</feature>
<sequence length="117" mass="13371">MSHAYTCLLTLVLWLILAVDSKILQPFTLIKKSEESPEPASTETEGVNFDEYPIIVPKRAALLLDRIMVALQKAVDEDNISNTRGYMPEALAMSPQRRNQQKGRTYWRCYFNAVSCF</sequence>
<dbReference type="EMBL" id="MG550154">
    <property type="protein sequence ID" value="AWT50588.1"/>
    <property type="molecule type" value="mRNA"/>
</dbReference>
<protein>
    <submittedName>
        <fullName evidence="2">AstCC</fullName>
    </submittedName>
</protein>